<proteinExistence type="predicted"/>
<evidence type="ECO:0000313" key="2">
    <source>
        <dbReference type="Proteomes" id="UP000318065"/>
    </source>
</evidence>
<accession>A0A510HIG3</accession>
<dbReference type="Proteomes" id="UP000318065">
    <property type="component" value="Chromosome"/>
</dbReference>
<gene>
    <name evidence="1" type="ORF">RxyAA322_16360</name>
</gene>
<sequence>MLGALRSFSGAFRRRLSRLLSRLRHRSPAPELRARAAAALAHYARTNADLLDRAARLAARAERLEREGTPSESVRNRAERARREIEAGLGALRDSFAASGREALEAFELELERFAPTFGVYPGRRGSS</sequence>
<keyword evidence="2" id="KW-1185">Reference proteome</keyword>
<dbReference type="AlphaFoldDB" id="A0A510HIG3"/>
<name>A0A510HIG3_9ACTN</name>
<evidence type="ECO:0000313" key="1">
    <source>
        <dbReference type="EMBL" id="BBL79782.1"/>
    </source>
</evidence>
<dbReference type="EMBL" id="AP019791">
    <property type="protein sequence ID" value="BBL79782.1"/>
    <property type="molecule type" value="Genomic_DNA"/>
</dbReference>
<protein>
    <submittedName>
        <fullName evidence="1">Uncharacterized protein</fullName>
    </submittedName>
</protein>
<organism evidence="1 2">
    <name type="scientific">Rubrobacter xylanophilus</name>
    <dbReference type="NCBI Taxonomy" id="49319"/>
    <lineage>
        <taxon>Bacteria</taxon>
        <taxon>Bacillati</taxon>
        <taxon>Actinomycetota</taxon>
        <taxon>Rubrobacteria</taxon>
        <taxon>Rubrobacterales</taxon>
        <taxon>Rubrobacteraceae</taxon>
        <taxon>Rubrobacter</taxon>
    </lineage>
</organism>
<reference evidence="1" key="1">
    <citation type="journal article" date="2019" name="Microbiol. Resour. Announc.">
        <title>Complete Genome Sequence of Rubrobacter xylanophilus Strain AA3-22, Isolated from Arima Onsen in Japan.</title>
        <authorList>
            <person name="Tomariguchi N."/>
            <person name="Miyazaki K."/>
        </authorList>
    </citation>
    <scope>NUCLEOTIDE SEQUENCE [LARGE SCALE GENOMIC DNA]</scope>
    <source>
        <strain evidence="1">AA3-22</strain>
    </source>
</reference>